<evidence type="ECO:0000256" key="1">
    <source>
        <dbReference type="SAM" id="MobiDB-lite"/>
    </source>
</evidence>
<dbReference type="AlphaFoldDB" id="A0A0A9EY30"/>
<reference evidence="2" key="1">
    <citation type="submission" date="2014-09" db="EMBL/GenBank/DDBJ databases">
        <authorList>
            <person name="Magalhaes I.L.F."/>
            <person name="Oliveira U."/>
            <person name="Santos F.R."/>
            <person name="Vidigal T.H.D.A."/>
            <person name="Brescovit A.D."/>
            <person name="Santos A.J."/>
        </authorList>
    </citation>
    <scope>NUCLEOTIDE SEQUENCE</scope>
    <source>
        <tissue evidence="2">Shoot tissue taken approximately 20 cm above the soil surface</tissue>
    </source>
</reference>
<organism evidence="2">
    <name type="scientific">Arundo donax</name>
    <name type="common">Giant reed</name>
    <name type="synonym">Donax arundinaceus</name>
    <dbReference type="NCBI Taxonomy" id="35708"/>
    <lineage>
        <taxon>Eukaryota</taxon>
        <taxon>Viridiplantae</taxon>
        <taxon>Streptophyta</taxon>
        <taxon>Embryophyta</taxon>
        <taxon>Tracheophyta</taxon>
        <taxon>Spermatophyta</taxon>
        <taxon>Magnoliopsida</taxon>
        <taxon>Liliopsida</taxon>
        <taxon>Poales</taxon>
        <taxon>Poaceae</taxon>
        <taxon>PACMAD clade</taxon>
        <taxon>Arundinoideae</taxon>
        <taxon>Arundineae</taxon>
        <taxon>Arundo</taxon>
    </lineage>
</organism>
<evidence type="ECO:0000313" key="2">
    <source>
        <dbReference type="EMBL" id="JAE05635.1"/>
    </source>
</evidence>
<protein>
    <submittedName>
        <fullName evidence="2">Uncharacterized protein</fullName>
    </submittedName>
</protein>
<feature type="compositionally biased region" description="Polar residues" evidence="1">
    <location>
        <begin position="12"/>
        <end position="21"/>
    </location>
</feature>
<name>A0A0A9EY30_ARUDO</name>
<reference evidence="2" key="2">
    <citation type="journal article" date="2015" name="Data Brief">
        <title>Shoot transcriptome of the giant reed, Arundo donax.</title>
        <authorList>
            <person name="Barrero R.A."/>
            <person name="Guerrero F.D."/>
            <person name="Moolhuijzen P."/>
            <person name="Goolsby J.A."/>
            <person name="Tidwell J."/>
            <person name="Bellgard S.E."/>
            <person name="Bellgard M.I."/>
        </authorList>
    </citation>
    <scope>NUCLEOTIDE SEQUENCE</scope>
    <source>
        <tissue evidence="2">Shoot tissue taken approximately 20 cm above the soil surface</tissue>
    </source>
</reference>
<feature type="region of interest" description="Disordered" evidence="1">
    <location>
        <begin position="1"/>
        <end position="21"/>
    </location>
</feature>
<accession>A0A0A9EY30</accession>
<sequence length="46" mass="5351">MFSSVHADMRSQKPQRAVTVTTKQETQLPNYLLPYAIYIMSFIDDD</sequence>
<dbReference type="EMBL" id="GBRH01192261">
    <property type="protein sequence ID" value="JAE05635.1"/>
    <property type="molecule type" value="Transcribed_RNA"/>
</dbReference>
<proteinExistence type="predicted"/>